<dbReference type="FunFam" id="3.40.50.300:FF:000016">
    <property type="entry name" value="Oligopeptide ABC transporter ATP-binding component"/>
    <property type="match status" value="1"/>
</dbReference>
<comment type="caution">
    <text evidence="15">The sequence shown here is derived from an EMBL/GenBank/DDBJ whole genome shotgun (WGS) entry which is preliminary data.</text>
</comment>
<dbReference type="PANTHER" id="PTHR43297">
    <property type="entry name" value="OLIGOPEPTIDE TRANSPORT ATP-BINDING PROTEIN APPD"/>
    <property type="match status" value="1"/>
</dbReference>
<evidence type="ECO:0000256" key="10">
    <source>
        <dbReference type="ARBA" id="ARBA00038852"/>
    </source>
</evidence>
<accession>A0A6I1X0G4</accession>
<dbReference type="InterPro" id="IPR027417">
    <property type="entry name" value="P-loop_NTPase"/>
</dbReference>
<dbReference type="InterPro" id="IPR003439">
    <property type="entry name" value="ABC_transporter-like_ATP-bd"/>
</dbReference>
<organism evidence="15 16">
    <name type="scientific">Pseudomonas helleri</name>
    <dbReference type="NCBI Taxonomy" id="1608996"/>
    <lineage>
        <taxon>Bacteria</taxon>
        <taxon>Pseudomonadati</taxon>
        <taxon>Pseudomonadota</taxon>
        <taxon>Gammaproteobacteria</taxon>
        <taxon>Pseudomonadales</taxon>
        <taxon>Pseudomonadaceae</taxon>
        <taxon>Pseudomonas</taxon>
    </lineage>
</organism>
<evidence type="ECO:0000256" key="8">
    <source>
        <dbReference type="ARBA" id="ARBA00022967"/>
    </source>
</evidence>
<dbReference type="CDD" id="cd03257">
    <property type="entry name" value="ABC_NikE_OppD_transporters"/>
    <property type="match status" value="1"/>
</dbReference>
<evidence type="ECO:0000256" key="13">
    <source>
        <dbReference type="ARBA" id="ARBA00065473"/>
    </source>
</evidence>
<comment type="subcellular location">
    <subcellularLocation>
        <location evidence="1">Cell inner membrane</location>
        <topology evidence="1">Peripheral membrane protein</topology>
    </subcellularLocation>
</comment>
<evidence type="ECO:0000256" key="11">
    <source>
        <dbReference type="ARBA" id="ARBA00047356"/>
    </source>
</evidence>
<proteinExistence type="inferred from homology"/>
<sequence>MSAAQPILLDVEHLRIALPAGGDRSHALHDLSLHVREGECLCVVGESGSGKSMLAKALLRLLPAPLKIEHGTLRWRGEDLANLDEPAMRALRGRDISMVFQEPMSALNPLLSVGRQIDETLQAHGVKDRAQRRTRVVELLAYVGLPDPERLYHAYPFELSGGQRQRVVIAMALAFAPKLLIADEPTSALDVTTQRQILDLLRRIQREQGMAMLFITHDFAVVEAIADRVLVLQKGHHVEAGTAAQVLGAPQQDYTRQLIAAVSAAPDHPRPTLAPGKPVLQAQKLEKHFSRRLGWWGRRTTR</sequence>
<dbReference type="GO" id="GO:0016887">
    <property type="term" value="F:ATP hydrolysis activity"/>
    <property type="evidence" value="ECO:0007669"/>
    <property type="project" value="InterPro"/>
</dbReference>
<keyword evidence="7 15" id="KW-0067">ATP-binding</keyword>
<evidence type="ECO:0000313" key="15">
    <source>
        <dbReference type="EMBL" id="MQU46050.1"/>
    </source>
</evidence>
<feature type="non-terminal residue" evidence="15">
    <location>
        <position position="302"/>
    </location>
</feature>
<comment type="catalytic activity">
    <reaction evidence="11">
        <text>a dipeptide(out) + ATP + H2O = a dipeptide(in) + ADP + phosphate + H(+)</text>
        <dbReference type="Rhea" id="RHEA:23120"/>
        <dbReference type="ChEBI" id="CHEBI:15377"/>
        <dbReference type="ChEBI" id="CHEBI:15378"/>
        <dbReference type="ChEBI" id="CHEBI:30616"/>
        <dbReference type="ChEBI" id="CHEBI:43474"/>
        <dbReference type="ChEBI" id="CHEBI:90799"/>
        <dbReference type="ChEBI" id="CHEBI:456216"/>
        <dbReference type="EC" id="7.4.2.9"/>
    </reaction>
</comment>
<evidence type="ECO:0000256" key="6">
    <source>
        <dbReference type="ARBA" id="ARBA00022741"/>
    </source>
</evidence>
<reference evidence="15 16" key="1">
    <citation type="submission" date="2019-10" db="EMBL/GenBank/DDBJ databases">
        <title>Evaluation of single-gene subtyping targets for Pseudomonas.</title>
        <authorList>
            <person name="Reichler S.J."/>
            <person name="Orsi R.H."/>
            <person name="Wiedmann M."/>
            <person name="Martin N.H."/>
            <person name="Murphy S.I."/>
        </authorList>
    </citation>
    <scope>NUCLEOTIDE SEQUENCE [LARGE SCALE GENOMIC DNA]</scope>
    <source>
        <strain evidence="15 16">FSL R10-1876</strain>
    </source>
</reference>
<protein>
    <recommendedName>
        <fullName evidence="10">ABC-type dipeptide transporter</fullName>
        <ecNumber evidence="10">7.4.2.9</ecNumber>
    </recommendedName>
</protein>
<dbReference type="GO" id="GO:0005886">
    <property type="term" value="C:plasma membrane"/>
    <property type="evidence" value="ECO:0007669"/>
    <property type="project" value="UniProtKB-SubCell"/>
</dbReference>
<evidence type="ECO:0000256" key="4">
    <source>
        <dbReference type="ARBA" id="ARBA00022475"/>
    </source>
</evidence>
<dbReference type="RefSeq" id="WP_153357692.1">
    <property type="nucleotide sequence ID" value="NZ_WIVV01000248.1"/>
</dbReference>
<dbReference type="Gene3D" id="3.40.50.300">
    <property type="entry name" value="P-loop containing nucleotide triphosphate hydrolases"/>
    <property type="match status" value="1"/>
</dbReference>
<dbReference type="SUPFAM" id="SSF52540">
    <property type="entry name" value="P-loop containing nucleoside triphosphate hydrolases"/>
    <property type="match status" value="1"/>
</dbReference>
<comment type="function">
    <text evidence="12">Part of the ABC transporter DppABCDF involved in the uptake of various di/tripeptides. Is also involved in the uptake of phaseolotoxin, a toxic tripeptide inhibiting the enzyme ornithine carbamoyltransferase. Responsible for energy coupling to the transport system.</text>
</comment>
<dbReference type="InterPro" id="IPR003593">
    <property type="entry name" value="AAA+_ATPase"/>
</dbReference>
<dbReference type="PANTHER" id="PTHR43297:SF14">
    <property type="entry name" value="ATPASE AAA-TYPE CORE DOMAIN-CONTAINING PROTEIN"/>
    <property type="match status" value="1"/>
</dbReference>
<dbReference type="GO" id="GO:0055085">
    <property type="term" value="P:transmembrane transport"/>
    <property type="evidence" value="ECO:0007669"/>
    <property type="project" value="UniProtKB-ARBA"/>
</dbReference>
<evidence type="ECO:0000256" key="12">
    <source>
        <dbReference type="ARBA" id="ARBA00058018"/>
    </source>
</evidence>
<keyword evidence="5" id="KW-0997">Cell inner membrane</keyword>
<dbReference type="Proteomes" id="UP000466863">
    <property type="component" value="Unassembled WGS sequence"/>
</dbReference>
<dbReference type="EMBL" id="WIVV01000248">
    <property type="protein sequence ID" value="MQU46050.1"/>
    <property type="molecule type" value="Genomic_DNA"/>
</dbReference>
<keyword evidence="9" id="KW-0472">Membrane</keyword>
<keyword evidence="6" id="KW-0547">Nucleotide-binding</keyword>
<evidence type="ECO:0000256" key="2">
    <source>
        <dbReference type="ARBA" id="ARBA00005417"/>
    </source>
</evidence>
<evidence type="ECO:0000313" key="16">
    <source>
        <dbReference type="Proteomes" id="UP000466863"/>
    </source>
</evidence>
<keyword evidence="4" id="KW-1003">Cell membrane</keyword>
<evidence type="ECO:0000256" key="3">
    <source>
        <dbReference type="ARBA" id="ARBA00022448"/>
    </source>
</evidence>
<gene>
    <name evidence="15" type="ORF">GHO28_26630</name>
</gene>
<keyword evidence="3" id="KW-0813">Transport</keyword>
<evidence type="ECO:0000256" key="9">
    <source>
        <dbReference type="ARBA" id="ARBA00023136"/>
    </source>
</evidence>
<feature type="domain" description="ABC transporter" evidence="14">
    <location>
        <begin position="9"/>
        <end position="259"/>
    </location>
</feature>
<comment type="similarity">
    <text evidence="2">Belongs to the ABC transporter superfamily.</text>
</comment>
<name>A0A6I1X0G4_9PSED</name>
<dbReference type="AlphaFoldDB" id="A0A6I1X0G4"/>
<dbReference type="PROSITE" id="PS00211">
    <property type="entry name" value="ABC_TRANSPORTER_1"/>
    <property type="match status" value="1"/>
</dbReference>
<dbReference type="GO" id="GO:0005524">
    <property type="term" value="F:ATP binding"/>
    <property type="evidence" value="ECO:0007669"/>
    <property type="project" value="UniProtKB-KW"/>
</dbReference>
<comment type="subunit">
    <text evidence="13">The complex is composed of two ATP-binding proteins (DppD and DppF), two transmembrane proteins (DppB and DppC) and a solute-binding protein (DppA1-A5). Five orthologous SBPs (DppA1-A5) are present in P.aeruginosa, which increases the substrate specificity of the DppBCDF transporter.</text>
</comment>
<dbReference type="Pfam" id="PF00005">
    <property type="entry name" value="ABC_tran"/>
    <property type="match status" value="1"/>
</dbReference>
<dbReference type="InterPro" id="IPR017871">
    <property type="entry name" value="ABC_transporter-like_CS"/>
</dbReference>
<evidence type="ECO:0000256" key="5">
    <source>
        <dbReference type="ARBA" id="ARBA00022519"/>
    </source>
</evidence>
<dbReference type="PROSITE" id="PS50893">
    <property type="entry name" value="ABC_TRANSPORTER_2"/>
    <property type="match status" value="1"/>
</dbReference>
<dbReference type="SMART" id="SM00382">
    <property type="entry name" value="AAA"/>
    <property type="match status" value="1"/>
</dbReference>
<evidence type="ECO:0000259" key="14">
    <source>
        <dbReference type="PROSITE" id="PS50893"/>
    </source>
</evidence>
<evidence type="ECO:0000256" key="1">
    <source>
        <dbReference type="ARBA" id="ARBA00004417"/>
    </source>
</evidence>
<keyword evidence="8" id="KW-1278">Translocase</keyword>
<dbReference type="EC" id="7.4.2.9" evidence="10"/>
<evidence type="ECO:0000256" key="7">
    <source>
        <dbReference type="ARBA" id="ARBA00022840"/>
    </source>
</evidence>
<dbReference type="InterPro" id="IPR050388">
    <property type="entry name" value="ABC_Ni/Peptide_Import"/>
</dbReference>